<dbReference type="PANTHER" id="PTHR47234">
    <property type="match status" value="1"/>
</dbReference>
<protein>
    <submittedName>
        <fullName evidence="13">TonB-dependent receptor</fullName>
    </submittedName>
</protein>
<evidence type="ECO:0000256" key="10">
    <source>
        <dbReference type="SAM" id="SignalP"/>
    </source>
</evidence>
<feature type="chain" id="PRO_5045815794" evidence="10">
    <location>
        <begin position="28"/>
        <end position="976"/>
    </location>
</feature>
<evidence type="ECO:0000256" key="5">
    <source>
        <dbReference type="ARBA" id="ARBA00023077"/>
    </source>
</evidence>
<reference evidence="13" key="1">
    <citation type="submission" date="2021-07" db="EMBL/GenBank/DDBJ databases">
        <title>Shewanella sp. YLB-07 whole genome sequence.</title>
        <authorList>
            <person name="Yu L."/>
        </authorList>
    </citation>
    <scope>NUCLEOTIDE SEQUENCE</scope>
    <source>
        <strain evidence="13">YLB-08</strain>
    </source>
</reference>
<comment type="similarity">
    <text evidence="8 9">Belongs to the TonB-dependent receptor family.</text>
</comment>
<evidence type="ECO:0000313" key="13">
    <source>
        <dbReference type="EMBL" id="QPG57392.1"/>
    </source>
</evidence>
<evidence type="ECO:0000256" key="9">
    <source>
        <dbReference type="RuleBase" id="RU003357"/>
    </source>
</evidence>
<dbReference type="PANTHER" id="PTHR47234:SF2">
    <property type="entry name" value="TONB-DEPENDENT RECEPTOR"/>
    <property type="match status" value="1"/>
</dbReference>
<evidence type="ECO:0000256" key="7">
    <source>
        <dbReference type="ARBA" id="ARBA00023237"/>
    </source>
</evidence>
<dbReference type="PROSITE" id="PS52016">
    <property type="entry name" value="TONB_DEPENDENT_REC_3"/>
    <property type="match status" value="1"/>
</dbReference>
<keyword evidence="7 8" id="KW-0998">Cell outer membrane</keyword>
<dbReference type="Gene3D" id="2.170.130.10">
    <property type="entry name" value="TonB-dependent receptor, plug domain"/>
    <property type="match status" value="1"/>
</dbReference>
<keyword evidence="6 8" id="KW-0472">Membrane</keyword>
<dbReference type="Pfam" id="PF00593">
    <property type="entry name" value="TonB_dep_Rec_b-barrel"/>
    <property type="match status" value="1"/>
</dbReference>
<dbReference type="InterPro" id="IPR012910">
    <property type="entry name" value="Plug_dom"/>
</dbReference>
<keyword evidence="4 8" id="KW-0812">Transmembrane</keyword>
<evidence type="ECO:0000256" key="1">
    <source>
        <dbReference type="ARBA" id="ARBA00004571"/>
    </source>
</evidence>
<name>A0ABX6V4A1_9GAMM</name>
<gene>
    <name evidence="13" type="ORF">FM038_008035</name>
</gene>
<proteinExistence type="inferred from homology"/>
<dbReference type="Proteomes" id="UP000316416">
    <property type="component" value="Chromosome"/>
</dbReference>
<feature type="domain" description="TonB-dependent receptor-like beta-barrel" evidence="11">
    <location>
        <begin position="397"/>
        <end position="938"/>
    </location>
</feature>
<evidence type="ECO:0000259" key="11">
    <source>
        <dbReference type="Pfam" id="PF00593"/>
    </source>
</evidence>
<dbReference type="InterPro" id="IPR000531">
    <property type="entry name" value="Beta-barrel_TonB"/>
</dbReference>
<dbReference type="InterPro" id="IPR036942">
    <property type="entry name" value="Beta-barrel_TonB_sf"/>
</dbReference>
<dbReference type="Pfam" id="PF07715">
    <property type="entry name" value="Plug"/>
    <property type="match status" value="1"/>
</dbReference>
<dbReference type="InterPro" id="IPR039426">
    <property type="entry name" value="TonB-dep_rcpt-like"/>
</dbReference>
<evidence type="ECO:0000313" key="14">
    <source>
        <dbReference type="Proteomes" id="UP000316416"/>
    </source>
</evidence>
<evidence type="ECO:0000259" key="12">
    <source>
        <dbReference type="Pfam" id="PF07715"/>
    </source>
</evidence>
<organism evidence="13 14">
    <name type="scientific">Shewanella eurypsychrophilus</name>
    <dbReference type="NCBI Taxonomy" id="2593656"/>
    <lineage>
        <taxon>Bacteria</taxon>
        <taxon>Pseudomonadati</taxon>
        <taxon>Pseudomonadota</taxon>
        <taxon>Gammaproteobacteria</taxon>
        <taxon>Alteromonadales</taxon>
        <taxon>Shewanellaceae</taxon>
        <taxon>Shewanella</taxon>
    </lineage>
</organism>
<sequence length="976" mass="104027">MNLNQRAFHRTALSVCIAALLSPTVIAAEENTDVTPEPFERIAVTGSNIFKGSANASSSAPITEIDKEAIEGIGAVSIGDVLNRVPSITSDINGSSSNISVGGGAGDVGVATTSLRNLGSARTLVLVNGRRYVSGVSANNGYGVDLNSIPTAIIERVDVLTGGQSAIYGSDAIAGVINIITKKDFEGFEINALASSADEGAERSNIDFTFGQNFDAGNAWVSGSFTKQEKLMSRDRDFAANELRFIDTTGDGIRNSLAVRNGPSHVDGAYLGYGDVKIFGNGDPFNTNQPTLDSNYNRVGTTDYDNQHAGRTIVTPYERFTIASGITFDVSDKEFIEFELNYAATSASTAIEEAPIDVNGNLFKTGAGGTNPIDVATSPYFVGSSAGAQLLAEMNANGGDTNLSNVTTNRRLWEFGERGISNNRDTFRVAGSYSYLFDNDMEWKTSAVYGVTSAQAVITGDTSLPNMREAVTIESDGNGGYQCANEYARIEGCLPVNPFSTADSLAGQAGIVGFSEDAIKYIKIDSSQMGRVEQTVLTSVVSGELDFSIGADNMGFAAGVEYRKESAEETPDSFRQLGFSRSPSVQPIKGSFDVVEAFGELYVPVADWLNVSLAGRVAEYSTVGTTFTYRLGLDAPVNNWIRLRGSQSSSVRAPNVSDLFASGSSSVAGTDTDICNGTSNTGTSNIDKNCASVSAIAARMAADPNGEFNLIASETNNTTLLQTGSEDLSEETADALTLGAVFTPLDNLSISLDYYSIKIEDGIARVSASTFVERCHDVDPGSFDETCGGNLVRDTAAGPILDLRSTLINADTINTSGFDFEVAYSPLDELSLMLNANFLSEWDQETAGGIEEFVGRPQFPEMRLAFNASYNITEDFNLFAQVTYRSETEAYLDNVPGDDSTANLSEDINTMDAVTYVDIRASYQINDAINVYLGSNNLLDQQPDILARGAAIGTNTEPRAYDVIGRQYFAGMKLTF</sequence>
<dbReference type="SUPFAM" id="SSF56935">
    <property type="entry name" value="Porins"/>
    <property type="match status" value="1"/>
</dbReference>
<dbReference type="InterPro" id="IPR037066">
    <property type="entry name" value="Plug_dom_sf"/>
</dbReference>
<feature type="domain" description="TonB-dependent receptor plug" evidence="12">
    <location>
        <begin position="57"/>
        <end position="176"/>
    </location>
</feature>
<accession>A0ABX6V4A1</accession>
<keyword evidence="5 9" id="KW-0798">TonB box</keyword>
<dbReference type="EMBL" id="CP045503">
    <property type="protein sequence ID" value="QPG57392.1"/>
    <property type="molecule type" value="Genomic_DNA"/>
</dbReference>
<dbReference type="RefSeq" id="WP_142872753.1">
    <property type="nucleotide sequence ID" value="NZ_CP045503.2"/>
</dbReference>
<evidence type="ECO:0000256" key="3">
    <source>
        <dbReference type="ARBA" id="ARBA00022452"/>
    </source>
</evidence>
<keyword evidence="2 8" id="KW-0813">Transport</keyword>
<keyword evidence="13" id="KW-0675">Receptor</keyword>
<dbReference type="Gene3D" id="2.40.170.20">
    <property type="entry name" value="TonB-dependent receptor, beta-barrel domain"/>
    <property type="match status" value="1"/>
</dbReference>
<evidence type="ECO:0000256" key="4">
    <source>
        <dbReference type="ARBA" id="ARBA00022692"/>
    </source>
</evidence>
<feature type="signal peptide" evidence="10">
    <location>
        <begin position="1"/>
        <end position="27"/>
    </location>
</feature>
<evidence type="ECO:0000256" key="8">
    <source>
        <dbReference type="PROSITE-ProRule" id="PRU01360"/>
    </source>
</evidence>
<keyword evidence="3 8" id="KW-1134">Transmembrane beta strand</keyword>
<keyword evidence="14" id="KW-1185">Reference proteome</keyword>
<evidence type="ECO:0000256" key="6">
    <source>
        <dbReference type="ARBA" id="ARBA00023136"/>
    </source>
</evidence>
<evidence type="ECO:0000256" key="2">
    <source>
        <dbReference type="ARBA" id="ARBA00022448"/>
    </source>
</evidence>
<comment type="subcellular location">
    <subcellularLocation>
        <location evidence="1 8">Cell outer membrane</location>
        <topology evidence="1 8">Multi-pass membrane protein</topology>
    </subcellularLocation>
</comment>
<keyword evidence="10" id="KW-0732">Signal</keyword>